<organism evidence="1 2">
    <name type="scientific">Limnoglobus roseus</name>
    <dbReference type="NCBI Taxonomy" id="2598579"/>
    <lineage>
        <taxon>Bacteria</taxon>
        <taxon>Pseudomonadati</taxon>
        <taxon>Planctomycetota</taxon>
        <taxon>Planctomycetia</taxon>
        <taxon>Gemmatales</taxon>
        <taxon>Gemmataceae</taxon>
        <taxon>Limnoglobus</taxon>
    </lineage>
</organism>
<sequence length="130" mass="14669">MTHPDVSLNELILAFLTHAKTHCRRADGTATNEQMEFRQAFKPLKKLHGESLAAEFGPAKLKAVREAMVEAGICRTLVNRRVLRVRFLFRWAVEQEMVLTTVYHSLKTVIGLQFGRTPAPETDPITPVEA</sequence>
<dbReference type="SUPFAM" id="SSF56349">
    <property type="entry name" value="DNA breaking-rejoining enzymes"/>
    <property type="match status" value="1"/>
</dbReference>
<dbReference type="RefSeq" id="WP_149113766.1">
    <property type="nucleotide sequence ID" value="NZ_CP042425.1"/>
</dbReference>
<dbReference type="OrthoDB" id="254233at2"/>
<dbReference type="InterPro" id="IPR011010">
    <property type="entry name" value="DNA_brk_join_enz"/>
</dbReference>
<gene>
    <name evidence="1" type="ORF">PX52LOC_06442</name>
</gene>
<dbReference type="EMBL" id="CP042425">
    <property type="protein sequence ID" value="QEL19371.1"/>
    <property type="molecule type" value="Genomic_DNA"/>
</dbReference>
<keyword evidence="2" id="KW-1185">Reference proteome</keyword>
<dbReference type="KEGG" id="lrs:PX52LOC_06442"/>
<dbReference type="AlphaFoldDB" id="A0A5C1AJJ4"/>
<proteinExistence type="predicted"/>
<protein>
    <submittedName>
        <fullName evidence="1">Site-specific integrase</fullName>
    </submittedName>
</protein>
<dbReference type="GO" id="GO:0003677">
    <property type="term" value="F:DNA binding"/>
    <property type="evidence" value="ECO:0007669"/>
    <property type="project" value="InterPro"/>
</dbReference>
<accession>A0A5C1AJJ4</accession>
<reference evidence="2" key="1">
    <citation type="submission" date="2019-08" db="EMBL/GenBank/DDBJ databases">
        <title>Limnoglobus roseus gen. nov., sp. nov., a novel freshwater planctomycete with a giant genome from the family Gemmataceae.</title>
        <authorList>
            <person name="Kulichevskaya I.S."/>
            <person name="Naumoff D.G."/>
            <person name="Miroshnikov K."/>
            <person name="Ivanova A."/>
            <person name="Philippov D.A."/>
            <person name="Hakobyan A."/>
            <person name="Rijpstra I.C."/>
            <person name="Sinninghe Damste J.S."/>
            <person name="Liesack W."/>
            <person name="Dedysh S.N."/>
        </authorList>
    </citation>
    <scope>NUCLEOTIDE SEQUENCE [LARGE SCALE GENOMIC DNA]</scope>
    <source>
        <strain evidence="2">PX52</strain>
    </source>
</reference>
<evidence type="ECO:0000313" key="2">
    <source>
        <dbReference type="Proteomes" id="UP000324974"/>
    </source>
</evidence>
<name>A0A5C1AJJ4_9BACT</name>
<dbReference type="Proteomes" id="UP000324974">
    <property type="component" value="Chromosome"/>
</dbReference>
<evidence type="ECO:0000313" key="1">
    <source>
        <dbReference type="EMBL" id="QEL19371.1"/>
    </source>
</evidence>